<dbReference type="EMBL" id="PQGD01000038">
    <property type="protein sequence ID" value="POP41671.1"/>
    <property type="molecule type" value="Genomic_DNA"/>
</dbReference>
<evidence type="ECO:0000256" key="5">
    <source>
        <dbReference type="ARBA" id="ARBA00022683"/>
    </source>
</evidence>
<dbReference type="PANTHER" id="PTHR34581">
    <property type="entry name" value="PTS SYSTEM N,N'-DIACETYLCHITOBIOSE-SPECIFIC EIIB COMPONENT"/>
    <property type="match status" value="1"/>
</dbReference>
<dbReference type="Proteomes" id="UP000237073">
    <property type="component" value="Unassembled WGS sequence"/>
</dbReference>
<dbReference type="InterPro" id="IPR013012">
    <property type="entry name" value="PTS_EIIB_3"/>
</dbReference>
<dbReference type="GO" id="GO:0009401">
    <property type="term" value="P:phosphoenolpyruvate-dependent sugar phosphotransferase system"/>
    <property type="evidence" value="ECO:0007669"/>
    <property type="project" value="UniProtKB-KW"/>
</dbReference>
<evidence type="ECO:0000259" key="8">
    <source>
        <dbReference type="PROSITE" id="PS51100"/>
    </source>
</evidence>
<keyword evidence="6" id="KW-0418">Kinase</keyword>
<dbReference type="PANTHER" id="PTHR34581:SF2">
    <property type="entry name" value="PTS SYSTEM N,N'-DIACETYLCHITOBIOSE-SPECIFIC EIIB COMPONENT"/>
    <property type="match status" value="1"/>
</dbReference>
<dbReference type="PROSITE" id="PS51100">
    <property type="entry name" value="PTS_EIIB_TYPE_3"/>
    <property type="match status" value="1"/>
</dbReference>
<evidence type="ECO:0000313" key="10">
    <source>
        <dbReference type="EMBL" id="POP41671.1"/>
    </source>
</evidence>
<keyword evidence="1" id="KW-0813">Transport</keyword>
<keyword evidence="11" id="KW-1185">Reference proteome</keyword>
<organism evidence="10 12">
    <name type="scientific">Superficieibacter electus</name>
    <dbReference type="NCBI Taxonomy" id="2022662"/>
    <lineage>
        <taxon>Bacteria</taxon>
        <taxon>Pseudomonadati</taxon>
        <taxon>Pseudomonadota</taxon>
        <taxon>Gammaproteobacteria</taxon>
        <taxon>Enterobacterales</taxon>
        <taxon>Enterobacteriaceae</taxon>
        <taxon>Superficieibacter</taxon>
    </lineage>
</organism>
<sequence>MNISLFCNSGMSTSIMAQKLQAAYDAAGIEHLVEAYDYSSLPDVAEDTQIIILGPQIAWAQEDVERDYPDKIVLTLGIQEFGNMNGENLKSRIDELMAN</sequence>
<keyword evidence="2" id="KW-0597">Phosphoprotein</keyword>
<gene>
    <name evidence="10" type="ORF">CHU32_26385</name>
    <name evidence="9" type="ORF">CHU33_26470</name>
</gene>
<evidence type="ECO:0000256" key="3">
    <source>
        <dbReference type="ARBA" id="ARBA00022597"/>
    </source>
</evidence>
<dbReference type="OrthoDB" id="9808134at2"/>
<evidence type="ECO:0000313" key="11">
    <source>
        <dbReference type="Proteomes" id="UP000237073"/>
    </source>
</evidence>
<dbReference type="EMBL" id="PQGE01000041">
    <property type="protein sequence ID" value="POP40602.1"/>
    <property type="molecule type" value="Genomic_DNA"/>
</dbReference>
<dbReference type="Gene3D" id="3.40.50.2300">
    <property type="match status" value="1"/>
</dbReference>
<dbReference type="Proteomes" id="UP000247005">
    <property type="component" value="Unassembled WGS sequence"/>
</dbReference>
<proteinExistence type="predicted"/>
<evidence type="ECO:0000256" key="4">
    <source>
        <dbReference type="ARBA" id="ARBA00022679"/>
    </source>
</evidence>
<accession>A0A2P5GH73</accession>
<keyword evidence="3" id="KW-0762">Sugar transport</keyword>
<keyword evidence="5" id="KW-0598">Phosphotransferase system</keyword>
<dbReference type="InterPro" id="IPR003501">
    <property type="entry name" value="PTS_EIIB_2/3"/>
</dbReference>
<dbReference type="SUPFAM" id="SSF52794">
    <property type="entry name" value="PTS system IIB component-like"/>
    <property type="match status" value="1"/>
</dbReference>
<dbReference type="GO" id="GO:0008982">
    <property type="term" value="F:protein-N(PI)-phosphohistidine-sugar phosphotransferase activity"/>
    <property type="evidence" value="ECO:0007669"/>
    <property type="project" value="InterPro"/>
</dbReference>
<keyword evidence="4" id="KW-0808">Transferase</keyword>
<dbReference type="AlphaFoldDB" id="A0A2P5GH73"/>
<evidence type="ECO:0000256" key="1">
    <source>
        <dbReference type="ARBA" id="ARBA00022448"/>
    </source>
</evidence>
<dbReference type="GO" id="GO:0016301">
    <property type="term" value="F:kinase activity"/>
    <property type="evidence" value="ECO:0007669"/>
    <property type="project" value="UniProtKB-KW"/>
</dbReference>
<comment type="caution">
    <text evidence="10">The sequence shown here is derived from an EMBL/GenBank/DDBJ whole genome shotgun (WGS) entry which is preliminary data.</text>
</comment>
<dbReference type="RefSeq" id="WP_103678759.1">
    <property type="nucleotide sequence ID" value="NZ_PQGD01000038.1"/>
</dbReference>
<evidence type="ECO:0000256" key="7">
    <source>
        <dbReference type="PROSITE-ProRule" id="PRU00423"/>
    </source>
</evidence>
<evidence type="ECO:0000313" key="12">
    <source>
        <dbReference type="Proteomes" id="UP000247005"/>
    </source>
</evidence>
<feature type="modified residue" description="Phosphocysteine; by EIIA" evidence="7">
    <location>
        <position position="7"/>
    </location>
</feature>
<name>A0A2P5GH73_9ENTR</name>
<feature type="domain" description="PTS EIIB type-3" evidence="8">
    <location>
        <begin position="1"/>
        <end position="99"/>
    </location>
</feature>
<evidence type="ECO:0000256" key="6">
    <source>
        <dbReference type="ARBA" id="ARBA00022777"/>
    </source>
</evidence>
<dbReference type="Pfam" id="PF02302">
    <property type="entry name" value="PTS_IIB"/>
    <property type="match status" value="1"/>
</dbReference>
<dbReference type="InterPro" id="IPR036095">
    <property type="entry name" value="PTS_EIIB-like_sf"/>
</dbReference>
<protein>
    <submittedName>
        <fullName evidence="10">Transcription antiterminator</fullName>
    </submittedName>
</protein>
<reference evidence="11 12" key="1">
    <citation type="submission" date="2018-01" db="EMBL/GenBank/DDBJ databases">
        <title>Superficieibacter electus gen. nov., sp. nov., an extended-spectrum beta-lactamase possessing member of the Enterobacteriaceae family, isolated from intensive care unit surfaces.</title>
        <authorList>
            <person name="Potter R.F."/>
            <person name="D'Souza A.W."/>
        </authorList>
    </citation>
    <scope>NUCLEOTIDE SEQUENCE [LARGE SCALE GENOMIC DNA]</scope>
    <source>
        <strain evidence="10 12">BP-1</strain>
        <strain evidence="9 11">BP-2</strain>
    </source>
</reference>
<evidence type="ECO:0000256" key="2">
    <source>
        <dbReference type="ARBA" id="ARBA00022553"/>
    </source>
</evidence>
<dbReference type="InterPro" id="IPR051819">
    <property type="entry name" value="PTS_sugar-specific_EIIB"/>
</dbReference>
<evidence type="ECO:0000313" key="9">
    <source>
        <dbReference type="EMBL" id="POP40602.1"/>
    </source>
</evidence>